<dbReference type="SMART" id="SM00526">
    <property type="entry name" value="H15"/>
    <property type="match status" value="1"/>
</dbReference>
<dbReference type="PROSITE" id="PS51294">
    <property type="entry name" value="HTH_MYB"/>
    <property type="match status" value="1"/>
</dbReference>
<evidence type="ECO:0000256" key="4">
    <source>
        <dbReference type="ARBA" id="ARBA00023015"/>
    </source>
</evidence>
<keyword evidence="8" id="KW-0539">Nucleus</keyword>
<evidence type="ECO:0000256" key="7">
    <source>
        <dbReference type="ARBA" id="ARBA00023163"/>
    </source>
</evidence>
<dbReference type="FunFam" id="1.10.10.60:FF:000168">
    <property type="entry name" value="Telomere repeat-binding factor 1"/>
    <property type="match status" value="1"/>
</dbReference>
<dbReference type="InterPro" id="IPR036388">
    <property type="entry name" value="WH-like_DNA-bd_sf"/>
</dbReference>
<dbReference type="GO" id="GO:0006334">
    <property type="term" value="P:nucleosome assembly"/>
    <property type="evidence" value="ECO:0007669"/>
    <property type="project" value="InterPro"/>
</dbReference>
<evidence type="ECO:0000256" key="6">
    <source>
        <dbReference type="ARBA" id="ARBA00023125"/>
    </source>
</evidence>
<dbReference type="InterPro" id="IPR005818">
    <property type="entry name" value="Histone_H1/H5_H15"/>
</dbReference>
<feature type="domain" description="HTH myb-type" evidence="11">
    <location>
        <begin position="1"/>
        <end position="61"/>
    </location>
</feature>
<evidence type="ECO:0000313" key="14">
    <source>
        <dbReference type="Proteomes" id="UP001161247"/>
    </source>
</evidence>
<organism evidence="13 14">
    <name type="scientific">Oldenlandia corymbosa var. corymbosa</name>
    <dbReference type="NCBI Taxonomy" id="529605"/>
    <lineage>
        <taxon>Eukaryota</taxon>
        <taxon>Viridiplantae</taxon>
        <taxon>Streptophyta</taxon>
        <taxon>Embryophyta</taxon>
        <taxon>Tracheophyta</taxon>
        <taxon>Spermatophyta</taxon>
        <taxon>Magnoliopsida</taxon>
        <taxon>eudicotyledons</taxon>
        <taxon>Gunneridae</taxon>
        <taxon>Pentapetalae</taxon>
        <taxon>asterids</taxon>
        <taxon>lamiids</taxon>
        <taxon>Gentianales</taxon>
        <taxon>Rubiaceae</taxon>
        <taxon>Rubioideae</taxon>
        <taxon>Spermacoceae</taxon>
        <taxon>Hedyotis-Oldenlandia complex</taxon>
        <taxon>Oldenlandia</taxon>
    </lineage>
</organism>
<reference evidence="13" key="1">
    <citation type="submission" date="2023-03" db="EMBL/GenBank/DDBJ databases">
        <authorList>
            <person name="Julca I."/>
        </authorList>
    </citation>
    <scope>NUCLEOTIDE SEQUENCE</scope>
</reference>
<evidence type="ECO:0000256" key="5">
    <source>
        <dbReference type="ARBA" id="ARBA00023054"/>
    </source>
</evidence>
<dbReference type="PROSITE" id="PS51504">
    <property type="entry name" value="H15"/>
    <property type="match status" value="1"/>
</dbReference>
<dbReference type="AlphaFoldDB" id="A0AAV1E4V0"/>
<evidence type="ECO:0000259" key="11">
    <source>
        <dbReference type="PROSITE" id="PS51294"/>
    </source>
</evidence>
<dbReference type="Gene3D" id="1.10.10.60">
    <property type="entry name" value="Homeodomain-like"/>
    <property type="match status" value="1"/>
</dbReference>
<dbReference type="PANTHER" id="PTHR46267">
    <property type="entry name" value="SINGLE MYB HISTONE 4"/>
    <property type="match status" value="1"/>
</dbReference>
<proteinExistence type="predicted"/>
<feature type="domain" description="H15" evidence="12">
    <location>
        <begin position="115"/>
        <end position="184"/>
    </location>
</feature>
<gene>
    <name evidence="13" type="ORF">OLC1_LOCUS21149</name>
</gene>
<dbReference type="Pfam" id="PF00249">
    <property type="entry name" value="Myb_DNA-binding"/>
    <property type="match status" value="1"/>
</dbReference>
<comment type="subcellular location">
    <subcellularLocation>
        <location evidence="1">Chromosome</location>
    </subcellularLocation>
    <subcellularLocation>
        <location evidence="2">Nucleus</location>
        <location evidence="2">Nucleolus</location>
    </subcellularLocation>
</comment>
<dbReference type="SMART" id="SM00717">
    <property type="entry name" value="SANT"/>
    <property type="match status" value="1"/>
</dbReference>
<dbReference type="InterPro" id="IPR044597">
    <property type="entry name" value="SMH1-6"/>
</dbReference>
<evidence type="ECO:0000256" key="2">
    <source>
        <dbReference type="ARBA" id="ARBA00004604"/>
    </source>
</evidence>
<keyword evidence="4" id="KW-0805">Transcription regulation</keyword>
<evidence type="ECO:0000313" key="13">
    <source>
        <dbReference type="EMBL" id="CAI9114367.1"/>
    </source>
</evidence>
<evidence type="ECO:0000256" key="8">
    <source>
        <dbReference type="ARBA" id="ARBA00023242"/>
    </source>
</evidence>
<dbReference type="InterPro" id="IPR001005">
    <property type="entry name" value="SANT/Myb"/>
</dbReference>
<keyword evidence="3" id="KW-0158">Chromosome</keyword>
<keyword evidence="7" id="KW-0804">Transcription</keyword>
<dbReference type="GO" id="GO:0000786">
    <property type="term" value="C:nucleosome"/>
    <property type="evidence" value="ECO:0007669"/>
    <property type="project" value="InterPro"/>
</dbReference>
<keyword evidence="6" id="KW-0238">DNA-binding</keyword>
<accession>A0AAV1E4V0</accession>
<dbReference type="InterPro" id="IPR017930">
    <property type="entry name" value="Myb_dom"/>
</dbReference>
<dbReference type="SUPFAM" id="SSF46785">
    <property type="entry name" value="Winged helix' DNA-binding domain"/>
    <property type="match status" value="1"/>
</dbReference>
<dbReference type="InterPro" id="IPR036390">
    <property type="entry name" value="WH_DNA-bd_sf"/>
</dbReference>
<keyword evidence="14" id="KW-1185">Reference proteome</keyword>
<feature type="domain" description="Myb-like" evidence="10">
    <location>
        <begin position="5"/>
        <end position="57"/>
    </location>
</feature>
<keyword evidence="5" id="KW-0175">Coiled coil</keyword>
<evidence type="ECO:0000259" key="12">
    <source>
        <dbReference type="PROSITE" id="PS51504"/>
    </source>
</evidence>
<dbReference type="EMBL" id="OX459124">
    <property type="protein sequence ID" value="CAI9114367.1"/>
    <property type="molecule type" value="Genomic_DNA"/>
</dbReference>
<dbReference type="InterPro" id="IPR009057">
    <property type="entry name" value="Homeodomain-like_sf"/>
</dbReference>
<evidence type="ECO:0000256" key="9">
    <source>
        <dbReference type="ARBA" id="ARBA00032813"/>
    </source>
</evidence>
<protein>
    <recommendedName>
        <fullName evidence="9">MYB transcription factor</fullName>
    </recommendedName>
</protein>
<dbReference type="Pfam" id="PF00538">
    <property type="entry name" value="Linker_histone"/>
    <property type="match status" value="1"/>
</dbReference>
<evidence type="ECO:0000256" key="3">
    <source>
        <dbReference type="ARBA" id="ARBA00022454"/>
    </source>
</evidence>
<evidence type="ECO:0000259" key="10">
    <source>
        <dbReference type="PROSITE" id="PS50090"/>
    </source>
</evidence>
<dbReference type="PANTHER" id="PTHR46267:SF3">
    <property type="entry name" value="TELOMERE REPEAT-BINDING FACTOR 4-RELATED"/>
    <property type="match status" value="1"/>
</dbReference>
<dbReference type="Proteomes" id="UP001161247">
    <property type="component" value="Chromosome 7"/>
</dbReference>
<dbReference type="GO" id="GO:0005730">
    <property type="term" value="C:nucleolus"/>
    <property type="evidence" value="ECO:0007669"/>
    <property type="project" value="UniProtKB-SubCell"/>
</dbReference>
<dbReference type="SUPFAM" id="SSF46689">
    <property type="entry name" value="Homeodomain-like"/>
    <property type="match status" value="1"/>
</dbReference>
<dbReference type="Gene3D" id="1.10.10.10">
    <property type="entry name" value="Winged helix-like DNA-binding domain superfamily/Winged helix DNA-binding domain"/>
    <property type="match status" value="1"/>
</dbReference>
<sequence>MGNPKLKWTSEEEAALKAGVDKHGVGKWKSILTDPEFAPLLFNRSNIDLKDKWRNLGLSSSGQGPRDKTRVVRLPPTQSFAPITPESSAPVSLVVIDDDDEIDDRCKSSNKEKPTSYPWDNSLILEAITATRDPNGSDFGAILHYIEQRSQVPQDFRRRLRGKLRRLVSQGKLEKGENLFKIKDVGMQLSLLKDKDDGQSSSQTCSLVSLSENQCVASRVAEAENKSVALAGAVKEFERITKLMEDAESMLEVVKHMYDKCLRGEMVLV</sequence>
<dbReference type="GO" id="GO:0003691">
    <property type="term" value="F:double-stranded telomeric DNA binding"/>
    <property type="evidence" value="ECO:0007669"/>
    <property type="project" value="InterPro"/>
</dbReference>
<name>A0AAV1E4V0_OLDCO</name>
<evidence type="ECO:0000256" key="1">
    <source>
        <dbReference type="ARBA" id="ARBA00004286"/>
    </source>
</evidence>
<dbReference type="PROSITE" id="PS50090">
    <property type="entry name" value="MYB_LIKE"/>
    <property type="match status" value="1"/>
</dbReference>
<dbReference type="CDD" id="cd11660">
    <property type="entry name" value="SANT_TRF"/>
    <property type="match status" value="1"/>
</dbReference>